<evidence type="ECO:0000313" key="5">
    <source>
        <dbReference type="Proteomes" id="UP001178888"/>
    </source>
</evidence>
<feature type="compositionally biased region" description="Polar residues" evidence="1">
    <location>
        <begin position="11"/>
        <end position="25"/>
    </location>
</feature>
<gene>
    <name evidence="3" type="ORF">E2K98_09640</name>
    <name evidence="2" type="ORF">RCG21_28625</name>
</gene>
<dbReference type="Proteomes" id="UP000295132">
    <property type="component" value="Unassembled WGS sequence"/>
</dbReference>
<evidence type="ECO:0000313" key="4">
    <source>
        <dbReference type="Proteomes" id="UP000295132"/>
    </source>
</evidence>
<comment type="caution">
    <text evidence="3">The sequence shown here is derived from an EMBL/GenBank/DDBJ whole genome shotgun (WGS) entry which is preliminary data.</text>
</comment>
<accession>A0A4R5VW65</accession>
<dbReference type="Gene3D" id="1.20.1260.10">
    <property type="match status" value="1"/>
</dbReference>
<dbReference type="Pfam" id="PF07875">
    <property type="entry name" value="Coat_F"/>
    <property type="match status" value="1"/>
</dbReference>
<evidence type="ECO:0000256" key="1">
    <source>
        <dbReference type="SAM" id="MobiDB-lite"/>
    </source>
</evidence>
<dbReference type="AlphaFoldDB" id="A0A4R5VW65"/>
<dbReference type="InterPro" id="IPR012347">
    <property type="entry name" value="Ferritin-like"/>
</dbReference>
<keyword evidence="3" id="KW-0946">Virion</keyword>
<sequence length="116" mass="13711">MNQNQNQNQQKIKNPETQVPKTPQMNERDFINDLLTTEKYMTTSYSMALHEASHQGLYQDMMQIFTETQNCQRDLYNLMFKKGWYAVEAAEQQKLQQSYQQFQGYTNQLPNGGMVQ</sequence>
<dbReference type="EMBL" id="JAVGVR010000001">
    <property type="protein sequence ID" value="MDQ6600242.1"/>
    <property type="molecule type" value="Genomic_DNA"/>
</dbReference>
<proteinExistence type="predicted"/>
<organism evidence="3 4">
    <name type="scientific">Bacillus salipaludis</name>
    <dbReference type="NCBI Taxonomy" id="2547811"/>
    <lineage>
        <taxon>Bacteria</taxon>
        <taxon>Bacillati</taxon>
        <taxon>Bacillota</taxon>
        <taxon>Bacilli</taxon>
        <taxon>Bacillales</taxon>
        <taxon>Bacillaceae</taxon>
        <taxon>Bacillus</taxon>
    </lineage>
</organism>
<evidence type="ECO:0000313" key="2">
    <source>
        <dbReference type="EMBL" id="MDQ6600242.1"/>
    </source>
</evidence>
<protein>
    <submittedName>
        <fullName evidence="3">Spore coat protein</fullName>
    </submittedName>
</protein>
<keyword evidence="5" id="KW-1185">Reference proteome</keyword>
<keyword evidence="3" id="KW-0167">Capsid protein</keyword>
<reference evidence="3 4" key="1">
    <citation type="submission" date="2019-03" db="EMBL/GenBank/DDBJ databases">
        <title>Bacillus niacini sp. nov. a Nicotinate-Metabolizing Mesophile Isolated from Soil.</title>
        <authorList>
            <person name="Zhang G."/>
        </authorList>
    </citation>
    <scope>NUCLEOTIDE SEQUENCE [LARGE SCALE GENOMIC DNA]</scope>
    <source>
        <strain evidence="3 4">WN066</strain>
    </source>
</reference>
<dbReference type="EMBL" id="SMYO01000004">
    <property type="protein sequence ID" value="TDK62495.1"/>
    <property type="molecule type" value="Genomic_DNA"/>
</dbReference>
<evidence type="ECO:0000313" key="3">
    <source>
        <dbReference type="EMBL" id="TDK62495.1"/>
    </source>
</evidence>
<dbReference type="InterPro" id="IPR012851">
    <property type="entry name" value="Spore_coat_CotF-like"/>
</dbReference>
<name>A0A4R5VW65_9BACI</name>
<feature type="region of interest" description="Disordered" evidence="1">
    <location>
        <begin position="1"/>
        <end position="27"/>
    </location>
</feature>
<dbReference type="RefSeq" id="WP_133334211.1">
    <property type="nucleotide sequence ID" value="NZ_JARMCE010000013.1"/>
</dbReference>
<dbReference type="Proteomes" id="UP001178888">
    <property type="component" value="Unassembled WGS sequence"/>
</dbReference>
<feature type="compositionally biased region" description="Low complexity" evidence="1">
    <location>
        <begin position="1"/>
        <end position="10"/>
    </location>
</feature>
<reference evidence="2" key="2">
    <citation type="submission" date="2023-08" db="EMBL/GenBank/DDBJ databases">
        <title>Nitrogen cycling bacteria in agricultural field soils.</title>
        <authorList>
            <person name="Jang J."/>
        </authorList>
    </citation>
    <scope>NUCLEOTIDE SEQUENCE</scope>
    <source>
        <strain evidence="2">PS3-36</strain>
    </source>
</reference>